<evidence type="ECO:0008006" key="3">
    <source>
        <dbReference type="Google" id="ProtNLM"/>
    </source>
</evidence>
<evidence type="ECO:0000313" key="2">
    <source>
        <dbReference type="Proteomes" id="UP000587367"/>
    </source>
</evidence>
<keyword evidence="2" id="KW-1185">Reference proteome</keyword>
<dbReference type="InterPro" id="IPR058074">
    <property type="entry name" value="Bacteriocin-like"/>
</dbReference>
<protein>
    <recommendedName>
        <fullName evidence="3">Bacteriocin</fullName>
    </recommendedName>
</protein>
<dbReference type="EMBL" id="JACHKS010000001">
    <property type="protein sequence ID" value="MBB6329235.1"/>
    <property type="molecule type" value="Genomic_DNA"/>
</dbReference>
<proteinExistence type="predicted"/>
<gene>
    <name evidence="1" type="ORF">HNP24_000185</name>
</gene>
<evidence type="ECO:0000313" key="1">
    <source>
        <dbReference type="EMBL" id="MBB6329235.1"/>
    </source>
</evidence>
<organism evidence="1 2">
    <name type="scientific">Chryseobacterium sediminis</name>
    <dbReference type="NCBI Taxonomy" id="1679494"/>
    <lineage>
        <taxon>Bacteria</taxon>
        <taxon>Pseudomonadati</taxon>
        <taxon>Bacteroidota</taxon>
        <taxon>Flavobacteriia</taxon>
        <taxon>Flavobacteriales</taxon>
        <taxon>Weeksellaceae</taxon>
        <taxon>Chryseobacterium group</taxon>
        <taxon>Chryseobacterium</taxon>
    </lineage>
</organism>
<dbReference type="RefSeq" id="WP_167510731.1">
    <property type="nucleotide sequence ID" value="NZ_JACHKS010000001.1"/>
</dbReference>
<sequence length="49" mass="5443">MKNLKKLSRQAAKEINGGIGPFRCSETRPCSVGYCCNGECWDHDCPIEP</sequence>
<dbReference type="NCBIfam" id="NF047798">
    <property type="entry name" value="leader_Chryseo"/>
    <property type="match status" value="1"/>
</dbReference>
<reference evidence="1 2" key="1">
    <citation type="submission" date="2020-08" db="EMBL/GenBank/DDBJ databases">
        <title>Functional genomics of gut bacteria from endangered species of beetles.</title>
        <authorList>
            <person name="Carlos-Shanley C."/>
        </authorList>
    </citation>
    <scope>NUCLEOTIDE SEQUENCE [LARGE SCALE GENOMIC DNA]</scope>
    <source>
        <strain evidence="1 2">S00068</strain>
    </source>
</reference>
<dbReference type="Proteomes" id="UP000587367">
    <property type="component" value="Unassembled WGS sequence"/>
</dbReference>
<comment type="caution">
    <text evidence="1">The sequence shown here is derived from an EMBL/GenBank/DDBJ whole genome shotgun (WGS) entry which is preliminary data.</text>
</comment>
<accession>A0ABR6PU57</accession>
<name>A0ABR6PU57_9FLAO</name>